<sequence>MPNLWYLLWLVHPKLTDNCLAYGNTINTANHTLVNWQLNMLPVEIPPRLITL</sequence>
<evidence type="ECO:0000313" key="1">
    <source>
        <dbReference type="EMBL" id="MDB9540802.1"/>
    </source>
</evidence>
<reference evidence="1 2" key="1">
    <citation type="submission" date="2023-01" db="EMBL/GenBank/DDBJ databases">
        <title>Genomes from the Australian National Cyanobacteria Reference Collection.</title>
        <authorList>
            <person name="Willis A."/>
            <person name="Lee E.M.F."/>
        </authorList>
    </citation>
    <scope>NUCLEOTIDE SEQUENCE [LARGE SCALE GENOMIC DNA]</scope>
    <source>
        <strain evidence="1 2">CS-1033</strain>
    </source>
</reference>
<organism evidence="1 2">
    <name type="scientific">Anabaenopsis arnoldii</name>
    <dbReference type="NCBI Taxonomy" id="2152938"/>
    <lineage>
        <taxon>Bacteria</taxon>
        <taxon>Bacillati</taxon>
        <taxon>Cyanobacteriota</taxon>
        <taxon>Cyanophyceae</taxon>
        <taxon>Nostocales</taxon>
        <taxon>Nodulariaceae</taxon>
        <taxon>Anabaenopsis</taxon>
    </lineage>
</organism>
<keyword evidence="2" id="KW-1185">Reference proteome</keyword>
<name>A0ABT5AVU0_9CYAN</name>
<protein>
    <submittedName>
        <fullName evidence="1">Uncharacterized protein</fullName>
    </submittedName>
</protein>
<dbReference type="EMBL" id="JAQMUH010000159">
    <property type="protein sequence ID" value="MDB9540802.1"/>
    <property type="molecule type" value="Genomic_DNA"/>
</dbReference>
<accession>A0ABT5AVU0</accession>
<proteinExistence type="predicted"/>
<evidence type="ECO:0000313" key="2">
    <source>
        <dbReference type="Proteomes" id="UP001212499"/>
    </source>
</evidence>
<dbReference type="Proteomes" id="UP001212499">
    <property type="component" value="Unassembled WGS sequence"/>
</dbReference>
<gene>
    <name evidence="1" type="ORF">PN457_14265</name>
</gene>
<comment type="caution">
    <text evidence="1">The sequence shown here is derived from an EMBL/GenBank/DDBJ whole genome shotgun (WGS) entry which is preliminary data.</text>
</comment>
<dbReference type="RefSeq" id="WP_271734057.1">
    <property type="nucleotide sequence ID" value="NZ_JANQDP010000166.1"/>
</dbReference>